<protein>
    <recommendedName>
        <fullName evidence="4">Sporulation protein YunB</fullName>
    </recommendedName>
</protein>
<proteinExistence type="predicted"/>
<evidence type="ECO:0000256" key="1">
    <source>
        <dbReference type="SAM" id="Phobius"/>
    </source>
</evidence>
<keyword evidence="1" id="KW-1133">Transmembrane helix</keyword>
<feature type="transmembrane region" description="Helical" evidence="1">
    <location>
        <begin position="12"/>
        <end position="32"/>
    </location>
</feature>
<reference evidence="3" key="1">
    <citation type="journal article" date="2019" name="Int. J. Syst. Evol. Microbiol.">
        <title>The Global Catalogue of Microorganisms (GCM) 10K type strain sequencing project: providing services to taxonomists for standard genome sequencing and annotation.</title>
        <authorList>
            <consortium name="The Broad Institute Genomics Platform"/>
            <consortium name="The Broad Institute Genome Sequencing Center for Infectious Disease"/>
            <person name="Wu L."/>
            <person name="Ma J."/>
        </authorList>
    </citation>
    <scope>NUCLEOTIDE SEQUENCE [LARGE SCALE GENOMIC DNA]</scope>
    <source>
        <strain evidence="3">CGMCC 1.18575</strain>
    </source>
</reference>
<name>A0ABW0HPJ3_9BACL</name>
<evidence type="ECO:0000313" key="2">
    <source>
        <dbReference type="EMBL" id="MFC5402420.1"/>
    </source>
</evidence>
<keyword evidence="1" id="KW-0812">Transmembrane</keyword>
<gene>
    <name evidence="2" type="ORF">ACFPOF_06685</name>
</gene>
<comment type="caution">
    <text evidence="2">The sequence shown here is derived from an EMBL/GenBank/DDBJ whole genome shotgun (WGS) entry which is preliminary data.</text>
</comment>
<dbReference type="Proteomes" id="UP001596113">
    <property type="component" value="Unassembled WGS sequence"/>
</dbReference>
<evidence type="ECO:0008006" key="4">
    <source>
        <dbReference type="Google" id="ProtNLM"/>
    </source>
</evidence>
<keyword evidence="3" id="KW-1185">Reference proteome</keyword>
<evidence type="ECO:0000313" key="3">
    <source>
        <dbReference type="Proteomes" id="UP001596113"/>
    </source>
</evidence>
<sequence length="208" mass="22833">MKKLKIVGNQRGGVGVMIIYIISMLLSVLVMARCLDYIQMYKTQNRLKNKLNVAVHAGSLSIDEVQLSQGNFKLDISTPGTRVQDMFYKYLRMNMRLDNSNVALPGSPLKEGSVVNIDELLYVDYEAGTITNLNTKPTSCTYSSAASRVTCSVTLNPSSPLQVTRTVNETIVGPSLVAIVDSVHEGIGSIMNEPLLIPAVQEVYFNIN</sequence>
<keyword evidence="1" id="KW-0472">Membrane</keyword>
<dbReference type="RefSeq" id="WP_378130853.1">
    <property type="nucleotide sequence ID" value="NZ_JBHSMI010000012.1"/>
</dbReference>
<accession>A0ABW0HPJ3</accession>
<dbReference type="EMBL" id="JBHSMI010000012">
    <property type="protein sequence ID" value="MFC5402420.1"/>
    <property type="molecule type" value="Genomic_DNA"/>
</dbReference>
<organism evidence="2 3">
    <name type="scientific">Cohnella soli</name>
    <dbReference type="NCBI Taxonomy" id="425005"/>
    <lineage>
        <taxon>Bacteria</taxon>
        <taxon>Bacillati</taxon>
        <taxon>Bacillota</taxon>
        <taxon>Bacilli</taxon>
        <taxon>Bacillales</taxon>
        <taxon>Paenibacillaceae</taxon>
        <taxon>Cohnella</taxon>
    </lineage>
</organism>